<dbReference type="RefSeq" id="WP_182385136.1">
    <property type="nucleotide sequence ID" value="NZ_CP059833.1"/>
</dbReference>
<dbReference type="AlphaFoldDB" id="A0A7G5FCI6"/>
<feature type="transmembrane region" description="Helical" evidence="1">
    <location>
        <begin position="120"/>
        <end position="138"/>
    </location>
</feature>
<keyword evidence="2" id="KW-0645">Protease</keyword>
<reference evidence="2 3" key="1">
    <citation type="submission" date="2020-07" db="EMBL/GenBank/DDBJ databases">
        <title>non toxigenic Corynebacterium sp. nov from a clinical source.</title>
        <authorList>
            <person name="Bernier A.-M."/>
            <person name="Bernard K."/>
        </authorList>
    </citation>
    <scope>NUCLEOTIDE SEQUENCE [LARGE SCALE GENOMIC DNA]</scope>
    <source>
        <strain evidence="3">NML 93-0612</strain>
    </source>
</reference>
<dbReference type="GO" id="GO:0008237">
    <property type="term" value="F:metallopeptidase activity"/>
    <property type="evidence" value="ECO:0007669"/>
    <property type="project" value="UniProtKB-KW"/>
</dbReference>
<dbReference type="InterPro" id="IPR011397">
    <property type="entry name" value="YhfC"/>
</dbReference>
<feature type="transmembrane region" description="Helical" evidence="1">
    <location>
        <begin position="202"/>
        <end position="222"/>
    </location>
</feature>
<feature type="transmembrane region" description="Helical" evidence="1">
    <location>
        <begin position="35"/>
        <end position="53"/>
    </location>
</feature>
<keyword evidence="1" id="KW-1133">Transmembrane helix</keyword>
<dbReference type="Pfam" id="PF10086">
    <property type="entry name" value="YhfC"/>
    <property type="match status" value="1"/>
</dbReference>
<dbReference type="GO" id="GO:0006508">
    <property type="term" value="P:proteolysis"/>
    <property type="evidence" value="ECO:0007669"/>
    <property type="project" value="UniProtKB-KW"/>
</dbReference>
<feature type="transmembrane region" description="Helical" evidence="1">
    <location>
        <begin position="6"/>
        <end position="28"/>
    </location>
</feature>
<keyword evidence="3" id="KW-1185">Reference proteome</keyword>
<evidence type="ECO:0000313" key="2">
    <source>
        <dbReference type="EMBL" id="QMV84327.1"/>
    </source>
</evidence>
<keyword evidence="1" id="KW-0812">Transmembrane</keyword>
<organism evidence="2 3">
    <name type="scientific">Corynebacterium hindlerae</name>
    <dbReference type="NCBI Taxonomy" id="699041"/>
    <lineage>
        <taxon>Bacteria</taxon>
        <taxon>Bacillati</taxon>
        <taxon>Actinomycetota</taxon>
        <taxon>Actinomycetes</taxon>
        <taxon>Mycobacteriales</taxon>
        <taxon>Corynebacteriaceae</taxon>
        <taxon>Corynebacterium</taxon>
    </lineage>
</organism>
<protein>
    <submittedName>
        <fullName evidence="2">YhfC family intramembrane metalloprotease</fullName>
    </submittedName>
</protein>
<evidence type="ECO:0000256" key="1">
    <source>
        <dbReference type="SAM" id="Phobius"/>
    </source>
</evidence>
<name>A0A7G5FCI6_9CORY</name>
<accession>A0A7G5FCI6</accession>
<gene>
    <name evidence="2" type="ORF">HW450_08070</name>
</gene>
<keyword evidence="1" id="KW-0472">Membrane</keyword>
<sequence>MVSTTAIACMVATLLLCIAIPVGGIVAVARRNKQVMLPFAVGMLAFFVSQVVLRMPLMSLLAGLAPDPVGKFVSSIPVASFSAGLFEETARMVFMLLLLKGLHRLVDGVAFGLGHGGIEALLLVGMTMFFNLAMSFMINMDKWDVVAKSLPPEAAEQMRTALTQTPATEFLVGGVERIWAIGLHIMCSLIIMMGVEKQKRALAWVVAVLVHGFTNLAVLGAIQQGANVWLVEAAGLVVIAALLTAVVRYARRVLPAGLPTPR</sequence>
<proteinExistence type="predicted"/>
<dbReference type="PIRSF" id="PIRSF033101">
    <property type="entry name" value="UCP033101"/>
    <property type="match status" value="1"/>
</dbReference>
<dbReference type="EMBL" id="CP059833">
    <property type="protein sequence ID" value="QMV84327.1"/>
    <property type="molecule type" value="Genomic_DNA"/>
</dbReference>
<keyword evidence="2" id="KW-0378">Hydrolase</keyword>
<evidence type="ECO:0000313" key="3">
    <source>
        <dbReference type="Proteomes" id="UP000515570"/>
    </source>
</evidence>
<dbReference type="Proteomes" id="UP000515570">
    <property type="component" value="Chromosome"/>
</dbReference>
<keyword evidence="2" id="KW-0482">Metalloprotease</keyword>
<feature type="transmembrane region" description="Helical" evidence="1">
    <location>
        <begin position="228"/>
        <end position="250"/>
    </location>
</feature>